<dbReference type="GO" id="GO:0061630">
    <property type="term" value="F:ubiquitin protein ligase activity"/>
    <property type="evidence" value="ECO:0007669"/>
    <property type="project" value="UniProtKB-UniRule"/>
</dbReference>
<dbReference type="InterPro" id="IPR017907">
    <property type="entry name" value="Znf_RING_CS"/>
</dbReference>
<keyword evidence="10 18" id="KW-0863">Zinc-finger</keyword>
<evidence type="ECO:0000256" key="1">
    <source>
        <dbReference type="ARBA" id="ARBA00000900"/>
    </source>
</evidence>
<dbReference type="InterPro" id="IPR001841">
    <property type="entry name" value="Znf_RING"/>
</dbReference>
<dbReference type="InterPro" id="IPR003034">
    <property type="entry name" value="SAP_dom"/>
</dbReference>
<evidence type="ECO:0000256" key="19">
    <source>
        <dbReference type="PROSITE-ProRule" id="PRU01256"/>
    </source>
</evidence>
<evidence type="ECO:0000313" key="25">
    <source>
        <dbReference type="EMBL" id="KAJ5453783.1"/>
    </source>
</evidence>
<comment type="pathway">
    <text evidence="3 20">Protein modification; protein ubiquitination.</text>
</comment>
<dbReference type="GeneID" id="81598364"/>
<evidence type="ECO:0000256" key="11">
    <source>
        <dbReference type="ARBA" id="ARBA00022786"/>
    </source>
</evidence>
<feature type="domain" description="SAP" evidence="23">
    <location>
        <begin position="253"/>
        <end position="287"/>
    </location>
</feature>
<dbReference type="PROSITE" id="PS50089">
    <property type="entry name" value="ZF_RING_2"/>
    <property type="match status" value="1"/>
</dbReference>
<dbReference type="InterPro" id="IPR039577">
    <property type="entry name" value="Rad18"/>
</dbReference>
<dbReference type="Gene3D" id="3.30.40.10">
    <property type="entry name" value="Zinc/RING finger domain, C3HC4 (zinc finger)"/>
    <property type="match status" value="1"/>
</dbReference>
<dbReference type="PANTHER" id="PTHR14134">
    <property type="entry name" value="E3 UBIQUITIN-PROTEIN LIGASE RAD18"/>
    <property type="match status" value="1"/>
</dbReference>
<evidence type="ECO:0000256" key="15">
    <source>
        <dbReference type="ARBA" id="ARBA00023242"/>
    </source>
</evidence>
<feature type="domain" description="RING-type" evidence="22">
    <location>
        <begin position="30"/>
        <end position="68"/>
    </location>
</feature>
<evidence type="ECO:0000259" key="23">
    <source>
        <dbReference type="PROSITE" id="PS50800"/>
    </source>
</evidence>
<comment type="function">
    <text evidence="16 20">E3 RING-finger protein, member of the UBC2/RAD6 epistasis group. Associates to the E2 ubiquitin conjugating enzyme UBC2/RAD6 to form the UBC2-RAD18 ubiquitin ligase complex involved in postreplicative repair (PRR) of damaged DNA.</text>
</comment>
<evidence type="ECO:0000256" key="2">
    <source>
        <dbReference type="ARBA" id="ARBA00004123"/>
    </source>
</evidence>
<comment type="caution">
    <text evidence="25">The sequence shown here is derived from an EMBL/GenBank/DDBJ whole genome shotgun (WGS) entry which is preliminary data.</text>
</comment>
<keyword evidence="9 19" id="KW-0227">DNA damage</keyword>
<proteinExistence type="inferred from homology"/>
<dbReference type="GO" id="GO:0008270">
    <property type="term" value="F:zinc ion binding"/>
    <property type="evidence" value="ECO:0007669"/>
    <property type="project" value="UniProtKB-KW"/>
</dbReference>
<evidence type="ECO:0000256" key="4">
    <source>
        <dbReference type="ARBA" id="ARBA00009506"/>
    </source>
</evidence>
<dbReference type="InterPro" id="IPR013083">
    <property type="entry name" value="Znf_RING/FYVE/PHD"/>
</dbReference>
<feature type="region of interest" description="Disordered" evidence="21">
    <location>
        <begin position="359"/>
        <end position="399"/>
    </location>
</feature>
<evidence type="ECO:0000256" key="17">
    <source>
        <dbReference type="ARBA" id="ARBA00066140"/>
    </source>
</evidence>
<keyword evidence="15 20" id="KW-0539">Nucleus</keyword>
<dbReference type="InterPro" id="IPR004580">
    <property type="entry name" value="Rad18_fungi"/>
</dbReference>
<evidence type="ECO:0000256" key="16">
    <source>
        <dbReference type="ARBA" id="ARBA00054102"/>
    </source>
</evidence>
<keyword evidence="13 20" id="KW-0238">DNA-binding</keyword>
<dbReference type="GO" id="GO:0097505">
    <property type="term" value="C:Rad6-Rad18 complex"/>
    <property type="evidence" value="ECO:0007669"/>
    <property type="project" value="TreeGrafter"/>
</dbReference>
<reference evidence="25" key="1">
    <citation type="submission" date="2022-12" db="EMBL/GenBank/DDBJ databases">
        <authorList>
            <person name="Petersen C."/>
        </authorList>
    </citation>
    <scope>NUCLEOTIDE SEQUENCE</scope>
    <source>
        <strain evidence="25">IBT 16125</strain>
    </source>
</reference>
<keyword evidence="8 20" id="KW-0479">Metal-binding</keyword>
<keyword evidence="14 19" id="KW-0234">DNA repair</keyword>
<dbReference type="PROSITE" id="PS51908">
    <property type="entry name" value="ZF_UBZ4"/>
    <property type="match status" value="1"/>
</dbReference>
<feature type="region of interest" description="Disordered" evidence="21">
    <location>
        <begin position="214"/>
        <end position="249"/>
    </location>
</feature>
<keyword evidence="11 20" id="KW-0833">Ubl conjugation pathway</keyword>
<dbReference type="EMBL" id="JAPVEA010000005">
    <property type="protein sequence ID" value="KAJ5453783.1"/>
    <property type="molecule type" value="Genomic_DNA"/>
</dbReference>
<evidence type="ECO:0000256" key="7">
    <source>
        <dbReference type="ARBA" id="ARBA00022679"/>
    </source>
</evidence>
<accession>A0AAD6C6X7</accession>
<organism evidence="25 26">
    <name type="scientific">Penicillium daleae</name>
    <dbReference type="NCBI Taxonomy" id="63821"/>
    <lineage>
        <taxon>Eukaryota</taxon>
        <taxon>Fungi</taxon>
        <taxon>Dikarya</taxon>
        <taxon>Ascomycota</taxon>
        <taxon>Pezizomycotina</taxon>
        <taxon>Eurotiomycetes</taxon>
        <taxon>Eurotiomycetidae</taxon>
        <taxon>Eurotiales</taxon>
        <taxon>Aspergillaceae</taxon>
        <taxon>Penicillium</taxon>
    </lineage>
</organism>
<dbReference type="AlphaFoldDB" id="A0AAD6C6X7"/>
<dbReference type="SMART" id="SM00184">
    <property type="entry name" value="RING"/>
    <property type="match status" value="1"/>
</dbReference>
<keyword evidence="26" id="KW-1185">Reference proteome</keyword>
<dbReference type="Proteomes" id="UP001213681">
    <property type="component" value="Unassembled WGS sequence"/>
</dbReference>
<dbReference type="GO" id="GO:0006281">
    <property type="term" value="P:DNA repair"/>
    <property type="evidence" value="ECO:0007669"/>
    <property type="project" value="UniProtKB-KW"/>
</dbReference>
<feature type="compositionally biased region" description="Polar residues" evidence="21">
    <location>
        <begin position="223"/>
        <end position="243"/>
    </location>
</feature>
<dbReference type="RefSeq" id="XP_056766739.1">
    <property type="nucleotide sequence ID" value="XM_056908121.1"/>
</dbReference>
<dbReference type="PROSITE" id="PS00518">
    <property type="entry name" value="ZF_RING_1"/>
    <property type="match status" value="1"/>
</dbReference>
<comment type="similarity">
    <text evidence="4 20">Belongs to the RAD18 family.</text>
</comment>
<dbReference type="SUPFAM" id="SSF57850">
    <property type="entry name" value="RING/U-box"/>
    <property type="match status" value="1"/>
</dbReference>
<evidence type="ECO:0000313" key="26">
    <source>
        <dbReference type="Proteomes" id="UP001213681"/>
    </source>
</evidence>
<comment type="catalytic activity">
    <reaction evidence="1 20">
        <text>S-ubiquitinyl-[E2 ubiquitin-conjugating enzyme]-L-cysteine + [acceptor protein]-L-lysine = [E2 ubiquitin-conjugating enzyme]-L-cysteine + N(6)-ubiquitinyl-[acceptor protein]-L-lysine.</text>
        <dbReference type="EC" id="2.3.2.27"/>
    </reaction>
</comment>
<feature type="region of interest" description="Disordered" evidence="21">
    <location>
        <begin position="108"/>
        <end position="127"/>
    </location>
</feature>
<reference evidence="25" key="2">
    <citation type="journal article" date="2023" name="IMA Fungus">
        <title>Comparative genomic study of the Penicillium genus elucidates a diverse pangenome and 15 lateral gene transfer events.</title>
        <authorList>
            <person name="Petersen C."/>
            <person name="Sorensen T."/>
            <person name="Nielsen M.R."/>
            <person name="Sondergaard T.E."/>
            <person name="Sorensen J.L."/>
            <person name="Fitzpatrick D.A."/>
            <person name="Frisvad J.C."/>
            <person name="Nielsen K.L."/>
        </authorList>
    </citation>
    <scope>NUCLEOTIDE SEQUENCE</scope>
    <source>
        <strain evidence="25">IBT 16125</strain>
    </source>
</reference>
<dbReference type="GO" id="GO:0006301">
    <property type="term" value="P:DNA damage tolerance"/>
    <property type="evidence" value="ECO:0007669"/>
    <property type="project" value="InterPro"/>
</dbReference>
<keyword evidence="7 20" id="KW-0808">Transferase</keyword>
<dbReference type="InterPro" id="IPR006642">
    <property type="entry name" value="Rad18_UBZ4"/>
</dbReference>
<dbReference type="PROSITE" id="PS50800">
    <property type="entry name" value="SAP"/>
    <property type="match status" value="1"/>
</dbReference>
<evidence type="ECO:0000256" key="10">
    <source>
        <dbReference type="ARBA" id="ARBA00022771"/>
    </source>
</evidence>
<dbReference type="GO" id="GO:0003697">
    <property type="term" value="F:single-stranded DNA binding"/>
    <property type="evidence" value="ECO:0007669"/>
    <property type="project" value="UniProtKB-UniRule"/>
</dbReference>
<evidence type="ECO:0000256" key="6">
    <source>
        <dbReference type="ARBA" id="ARBA00015551"/>
    </source>
</evidence>
<dbReference type="NCBIfam" id="TIGR00599">
    <property type="entry name" value="rad18"/>
    <property type="match status" value="1"/>
</dbReference>
<evidence type="ECO:0000256" key="8">
    <source>
        <dbReference type="ARBA" id="ARBA00022723"/>
    </source>
</evidence>
<gene>
    <name evidence="25" type="ORF">N7458_004739</name>
</gene>
<dbReference type="SMART" id="SM00734">
    <property type="entry name" value="ZnF_Rad18"/>
    <property type="match status" value="1"/>
</dbReference>
<evidence type="ECO:0000256" key="5">
    <source>
        <dbReference type="ARBA" id="ARBA00012483"/>
    </source>
</evidence>
<evidence type="ECO:0000256" key="18">
    <source>
        <dbReference type="PROSITE-ProRule" id="PRU00175"/>
    </source>
</evidence>
<name>A0AAD6C6X7_9EURO</name>
<evidence type="ECO:0000259" key="24">
    <source>
        <dbReference type="PROSITE" id="PS51908"/>
    </source>
</evidence>
<feature type="domain" description="UBZ4-type" evidence="24">
    <location>
        <begin position="187"/>
        <end position="214"/>
    </location>
</feature>
<evidence type="ECO:0000256" key="21">
    <source>
        <dbReference type="SAM" id="MobiDB-lite"/>
    </source>
</evidence>
<dbReference type="PANTHER" id="PTHR14134:SF2">
    <property type="entry name" value="E3 UBIQUITIN-PROTEIN LIGASE RAD18"/>
    <property type="match status" value="1"/>
</dbReference>
<dbReference type="EC" id="2.3.2.27" evidence="5 20"/>
<protein>
    <recommendedName>
        <fullName evidence="6 20">Postreplication repair E3 ubiquitin-protein ligase RAD18</fullName>
        <ecNumber evidence="5 20">2.3.2.27</ecNumber>
    </recommendedName>
    <alternativeName>
        <fullName evidence="20">RING-type E3 ubiquitin transferase RAD18</fullName>
    </alternativeName>
</protein>
<evidence type="ECO:0000256" key="14">
    <source>
        <dbReference type="ARBA" id="ARBA00023204"/>
    </source>
</evidence>
<evidence type="ECO:0000256" key="9">
    <source>
        <dbReference type="ARBA" id="ARBA00022763"/>
    </source>
</evidence>
<evidence type="ECO:0000256" key="13">
    <source>
        <dbReference type="ARBA" id="ARBA00023125"/>
    </source>
</evidence>
<evidence type="ECO:0000256" key="12">
    <source>
        <dbReference type="ARBA" id="ARBA00022833"/>
    </source>
</evidence>
<evidence type="ECO:0000259" key="22">
    <source>
        <dbReference type="PROSITE" id="PS50089"/>
    </source>
</evidence>
<evidence type="ECO:0000256" key="3">
    <source>
        <dbReference type="ARBA" id="ARBA00004906"/>
    </source>
</evidence>
<comment type="subunit">
    <text evidence="17 20">Interacts with E2 UBC2, forming a complex with ubiquitin ligase activity.</text>
</comment>
<dbReference type="GO" id="GO:0005634">
    <property type="term" value="C:nucleus"/>
    <property type="evidence" value="ECO:0007669"/>
    <property type="project" value="UniProtKB-SubCell"/>
</dbReference>
<dbReference type="GO" id="GO:0006513">
    <property type="term" value="P:protein monoubiquitination"/>
    <property type="evidence" value="ECO:0007669"/>
    <property type="project" value="InterPro"/>
</dbReference>
<dbReference type="SMART" id="SM00513">
    <property type="entry name" value="SAP"/>
    <property type="match status" value="1"/>
</dbReference>
<keyword evidence="12 20" id="KW-0862">Zinc</keyword>
<sequence>MEQSFDLPDSTDWLDTPLSLLAPLESSLRCQVCKDFFDTPVITSCSHTFCSLCIRRCLSTEGKCPTCRSGDQELKLRRNWLVQEILEAFKNARETTLKLAKKEAARIAAGDNRAPEPGPKKRKVSQVDYAEATDAIHRSPQRVRTRSRSQMAQAQTDRHEHNQVSGVPEVIEDSQDEDFVPVADDGMVACPICNRRMKNEAVFAHLDKCTGDPGPALKPAPAKQTSFGSLQPQSRQTPISPSKTPDRLPAMNYSLLKDLQLRRKFRDLGIPDWGPRQLLQRRHTEWMNLWNANCDSTSPKSKKELLRELDIWERTQGGFAPTQSSVVATNTVMAKDFNTAQWSVNHDTDFKRLIENARKKSDAQVRSTIPGAAQPVSEVEGGAPIEINSDPPAPSEMSG</sequence>
<evidence type="ECO:0000256" key="20">
    <source>
        <dbReference type="RuleBase" id="RU368093"/>
    </source>
</evidence>
<comment type="subcellular location">
    <subcellularLocation>
        <location evidence="2 20">Nucleus</location>
    </subcellularLocation>
</comment>
<dbReference type="Pfam" id="PF13923">
    <property type="entry name" value="zf-C3HC4_2"/>
    <property type="match status" value="1"/>
</dbReference>
<dbReference type="FunFam" id="3.30.40.10:FF:000172">
    <property type="entry name" value="E3 ubiquitin-protein ligase RAD18"/>
    <property type="match status" value="1"/>
</dbReference>